<feature type="region of interest" description="Disordered" evidence="1">
    <location>
        <begin position="706"/>
        <end position="727"/>
    </location>
</feature>
<dbReference type="EMBL" id="BQFW01000006">
    <property type="protein sequence ID" value="GJJ72001.1"/>
    <property type="molecule type" value="Genomic_DNA"/>
</dbReference>
<dbReference type="OrthoDB" id="9971853at2759"/>
<organism evidence="2 3">
    <name type="scientific">Entomortierella parvispora</name>
    <dbReference type="NCBI Taxonomy" id="205924"/>
    <lineage>
        <taxon>Eukaryota</taxon>
        <taxon>Fungi</taxon>
        <taxon>Fungi incertae sedis</taxon>
        <taxon>Mucoromycota</taxon>
        <taxon>Mortierellomycotina</taxon>
        <taxon>Mortierellomycetes</taxon>
        <taxon>Mortierellales</taxon>
        <taxon>Mortierellaceae</taxon>
        <taxon>Entomortierella</taxon>
    </lineage>
</organism>
<feature type="compositionally biased region" description="Low complexity" evidence="1">
    <location>
        <begin position="84"/>
        <end position="94"/>
    </location>
</feature>
<evidence type="ECO:0008006" key="4">
    <source>
        <dbReference type="Google" id="ProtNLM"/>
    </source>
</evidence>
<dbReference type="PANTHER" id="PTHR31308:SF5">
    <property type="entry name" value="ERGOSTERYL-BETA-GLUCOSIDASE"/>
    <property type="match status" value="1"/>
</dbReference>
<dbReference type="Proteomes" id="UP000827284">
    <property type="component" value="Unassembled WGS sequence"/>
</dbReference>
<dbReference type="InterPro" id="IPR052066">
    <property type="entry name" value="Glycosphingolipid_Hydrolases"/>
</dbReference>
<gene>
    <name evidence="2" type="ORF">EMPS_04358</name>
</gene>
<dbReference type="Gene3D" id="3.20.20.80">
    <property type="entry name" value="Glycosidases"/>
    <property type="match status" value="2"/>
</dbReference>
<dbReference type="GO" id="GO:1904462">
    <property type="term" value="P:ergosteryl 3-beta-D-glucoside catabolic process"/>
    <property type="evidence" value="ECO:0007669"/>
    <property type="project" value="TreeGrafter"/>
</dbReference>
<feature type="compositionally biased region" description="Polar residues" evidence="1">
    <location>
        <begin position="1005"/>
        <end position="1021"/>
    </location>
</feature>
<dbReference type="PANTHER" id="PTHR31308">
    <property type="match status" value="1"/>
</dbReference>
<dbReference type="InterPro" id="IPR017853">
    <property type="entry name" value="GH"/>
</dbReference>
<name>A0A9P3H8I5_9FUNG</name>
<comment type="caution">
    <text evidence="2">The sequence shown here is derived from an EMBL/GenBank/DDBJ whole genome shotgun (WGS) entry which is preliminary data.</text>
</comment>
<proteinExistence type="predicted"/>
<protein>
    <recommendedName>
        <fullName evidence="4">Glycoside hydrolase family 5 domain-containing protein</fullName>
    </recommendedName>
</protein>
<evidence type="ECO:0000313" key="3">
    <source>
        <dbReference type="Proteomes" id="UP000827284"/>
    </source>
</evidence>
<feature type="compositionally biased region" description="Polar residues" evidence="1">
    <location>
        <begin position="70"/>
        <end position="79"/>
    </location>
</feature>
<feature type="compositionally biased region" description="Polar residues" evidence="1">
    <location>
        <begin position="706"/>
        <end position="722"/>
    </location>
</feature>
<evidence type="ECO:0000256" key="1">
    <source>
        <dbReference type="SAM" id="MobiDB-lite"/>
    </source>
</evidence>
<dbReference type="GO" id="GO:0050295">
    <property type="term" value="F:steryl-beta-glucosidase activity"/>
    <property type="evidence" value="ECO:0007669"/>
    <property type="project" value="TreeGrafter"/>
</dbReference>
<keyword evidence="3" id="KW-1185">Reference proteome</keyword>
<feature type="region of interest" description="Disordered" evidence="1">
    <location>
        <begin position="1005"/>
        <end position="1025"/>
    </location>
</feature>
<feature type="region of interest" description="Disordered" evidence="1">
    <location>
        <begin position="67"/>
        <end position="103"/>
    </location>
</feature>
<reference evidence="2" key="1">
    <citation type="submission" date="2021-11" db="EMBL/GenBank/DDBJ databases">
        <authorList>
            <person name="Herlambang A."/>
            <person name="Guo Y."/>
            <person name="Takashima Y."/>
            <person name="Nishizawa T."/>
        </authorList>
    </citation>
    <scope>NUCLEOTIDE SEQUENCE</scope>
    <source>
        <strain evidence="2">E1425</strain>
    </source>
</reference>
<feature type="region of interest" description="Disordered" evidence="1">
    <location>
        <begin position="485"/>
        <end position="505"/>
    </location>
</feature>
<sequence length="1380" mass="153084">MSRQPDLTSSFGNAWESAKLAAKDGWILDPQNRVVILHGINLSGGSKMPFLSASEAAAAVADASSFSSSPTGDSIQQQPAYFGATPTPTPLAAASNKTKKEQQKEEEIRIMNKGEVPGVMYAYKVEHFFDHRQVSFVNRPFTLEQADLHFERLARWGCQCLRVLVPWEALEHAGPGIYDEDYIEYLIKLLKIAGKYGLKCFLDPHVDCWSRFTGGSGMPGWTLELVGLEMTKFEPTEAATVQNTSKDKEDYPKMIWATNSFKVAAATMYTLFFSGQIFAPKAMVPLSTVTLAYLRRIHSTVVADEAYRRGVEGGVKAPSPVQHLIPIPRADHSFVEAGQVNIQHFLQGHFIEAFCHLVKRIREDDAKVIAAAEATGNRRGSGADMIGLLASGTVMGLDSINEPSPGYLNHPDLNKLVELADLQIGTCPTPIQGLELAQGRTVECEVWKTGGLGPMKTGSAKVNPDNINLWKRPYWKTRQQVDQDGVNNGTLHPPSAPTMPDSSSARDTHMFFPSVRSPFDMVSSLDISSAKTAIANTLGLMESGNGKGLSAQALTEAHLPKTGWPAPSGYSDLCLWADHKVWDPQTGKLLKPNYFERIPTQGVQVAIGYQPGKEVEWKEDFWLPFVNTFSLRLRQEEPRLTMFVEPPINEAPPIFKLEKVLIGGTGDHLMNMIRALVHWKPLDRFRNQHTLTTFSRRSASANMTTAAVTESEGTPNADTTGNKGKGLSTRRIEDDLHDNACQNPSFDPVGDVSENIVVAPHFYDGYTNVTRDFVPFTLDYLGYKRGIYWSVLGALKFGWSGVGLAWKDQVQGIQSDIRFAMGHQHGILMGETGVPMDMHDKASFKHRYGSPKQVFAMQLMLDAMDSSMLSFTLWNYCADNSNQWGDRWNGEDFSVWCPPENDFLEPDFPLSSLSGSKTGSGILARRGNSRNEMNDVTLTEISTEIGTGKEVAGCHEGLIWWCCLPGNFVWTRRTAPKRLVVISVDPVTEPPSAYNAGMAASSSNPTSIASANTAGTGSPLTGKSAVGPAPATLDSWQDILPLSLQIERSRPEFYSGLRVTETFIRAYPLAIWGEPLMYKFEPGKPLSGSSLSSPRFKARTNDVASWGNRFVMFFKLECNRRPSRDGHCKPQQNEISTAPPTDVFLPRFHFSLDSPSGVDQFESLRYVQEVNEGRMSTHSASLPSSLSPTLRTQSQKDKGRWHRLDIKISDGHFTLTPDRQLLQVWTTPNISLKTTMTDNGRAIAYNPQDNLASTASLFEAAETRIKNLFDEGWDGQLGITTESEKDWIRRLWAEMQKGLAEAESFVRPSIFSCFWSTPSEDDVAVEEKKRLKLKELQQRWRDRVGLPVKGAAFCQQCGQLEVMHLHGIEAQLSMWSGYRG</sequence>
<reference evidence="2" key="2">
    <citation type="journal article" date="2022" name="Microbiol. Resour. Announc.">
        <title>Whole-Genome Sequence of Entomortierella parvispora E1425, a Mucoromycotan Fungus Associated with Burkholderiaceae-Related Endosymbiotic Bacteria.</title>
        <authorList>
            <person name="Herlambang A."/>
            <person name="Guo Y."/>
            <person name="Takashima Y."/>
            <person name="Narisawa K."/>
            <person name="Ohta H."/>
            <person name="Nishizawa T."/>
        </authorList>
    </citation>
    <scope>NUCLEOTIDE SEQUENCE</scope>
    <source>
        <strain evidence="2">E1425</strain>
    </source>
</reference>
<evidence type="ECO:0000313" key="2">
    <source>
        <dbReference type="EMBL" id="GJJ72001.1"/>
    </source>
</evidence>
<dbReference type="SUPFAM" id="SSF51445">
    <property type="entry name" value="(Trans)glycosidases"/>
    <property type="match status" value="2"/>
</dbReference>
<accession>A0A9P3H8I5</accession>